<sequence length="161" mass="18195">MVVDCPLTDGHEIVTIRDQRKYCIRPEVGKDYRGSGPHASLRQLEHDHGDISEMCGCADSQSGNRYIRCTKLLLVNDLPAHCSSPAWIGSAIKPHELLRFSAFYNQTHSVWGPAHSHSFFYCSPVPYLSSHFLPAPDQLANTYRVPKQMILDFYQQNAECS</sequence>
<evidence type="ECO:0000313" key="2">
    <source>
        <dbReference type="Proteomes" id="UP000024635"/>
    </source>
</evidence>
<organism evidence="1 2">
    <name type="scientific">Ancylostoma ceylanicum</name>
    <dbReference type="NCBI Taxonomy" id="53326"/>
    <lineage>
        <taxon>Eukaryota</taxon>
        <taxon>Metazoa</taxon>
        <taxon>Ecdysozoa</taxon>
        <taxon>Nematoda</taxon>
        <taxon>Chromadorea</taxon>
        <taxon>Rhabditida</taxon>
        <taxon>Rhabditina</taxon>
        <taxon>Rhabditomorpha</taxon>
        <taxon>Strongyloidea</taxon>
        <taxon>Ancylostomatidae</taxon>
        <taxon>Ancylostomatinae</taxon>
        <taxon>Ancylostoma</taxon>
    </lineage>
</organism>
<accession>A0A016T8Y1</accession>
<dbReference type="AlphaFoldDB" id="A0A016T8Y1"/>
<name>A0A016T8Y1_9BILA</name>
<dbReference type="Proteomes" id="UP000024635">
    <property type="component" value="Unassembled WGS sequence"/>
</dbReference>
<reference evidence="2" key="1">
    <citation type="journal article" date="2015" name="Nat. Genet.">
        <title>The genome and transcriptome of the zoonotic hookworm Ancylostoma ceylanicum identify infection-specific gene families.</title>
        <authorList>
            <person name="Schwarz E.M."/>
            <person name="Hu Y."/>
            <person name="Antoshechkin I."/>
            <person name="Miller M.M."/>
            <person name="Sternberg P.W."/>
            <person name="Aroian R.V."/>
        </authorList>
    </citation>
    <scope>NUCLEOTIDE SEQUENCE</scope>
    <source>
        <strain evidence="2">HY135</strain>
    </source>
</reference>
<gene>
    <name evidence="1" type="primary">Acey_s0125.g1283</name>
    <name evidence="1" type="ORF">Y032_0125g1283</name>
</gene>
<comment type="caution">
    <text evidence="1">The sequence shown here is derived from an EMBL/GenBank/DDBJ whole genome shotgun (WGS) entry which is preliminary data.</text>
</comment>
<protein>
    <submittedName>
        <fullName evidence="1">Uncharacterized protein</fullName>
    </submittedName>
</protein>
<dbReference type="EMBL" id="JARK01001461">
    <property type="protein sequence ID" value="EYB99096.1"/>
    <property type="molecule type" value="Genomic_DNA"/>
</dbReference>
<keyword evidence="2" id="KW-1185">Reference proteome</keyword>
<evidence type="ECO:0000313" key="1">
    <source>
        <dbReference type="EMBL" id="EYB99096.1"/>
    </source>
</evidence>
<proteinExistence type="predicted"/>